<keyword evidence="3" id="KW-1185">Reference proteome</keyword>
<reference evidence="2 3" key="1">
    <citation type="journal article" date="2023" name="Plants (Basel)">
        <title>Bridging the Gap: Combining Genomics and Transcriptomics Approaches to Understand Stylosanthes scabra, an Orphan Legume from the Brazilian Caatinga.</title>
        <authorList>
            <person name="Ferreira-Neto J.R.C."/>
            <person name="da Silva M.D."/>
            <person name="Binneck E."/>
            <person name="de Melo N.F."/>
            <person name="da Silva R.H."/>
            <person name="de Melo A.L.T.M."/>
            <person name="Pandolfi V."/>
            <person name="Bustamante F.O."/>
            <person name="Brasileiro-Vidal A.C."/>
            <person name="Benko-Iseppon A.M."/>
        </authorList>
    </citation>
    <scope>NUCLEOTIDE SEQUENCE [LARGE SCALE GENOMIC DNA]</scope>
    <source>
        <tissue evidence="2">Leaves</tissue>
    </source>
</reference>
<feature type="region of interest" description="Disordered" evidence="1">
    <location>
        <begin position="1"/>
        <end position="35"/>
    </location>
</feature>
<proteinExistence type="predicted"/>
<protein>
    <submittedName>
        <fullName evidence="2">Uncharacterized protein</fullName>
    </submittedName>
</protein>
<accession>A0ABU6YEU0</accession>
<name>A0ABU6YEU0_9FABA</name>
<dbReference type="EMBL" id="JASCZI010241926">
    <property type="protein sequence ID" value="MED6208426.1"/>
    <property type="molecule type" value="Genomic_DNA"/>
</dbReference>
<evidence type="ECO:0000313" key="3">
    <source>
        <dbReference type="Proteomes" id="UP001341840"/>
    </source>
</evidence>
<dbReference type="Proteomes" id="UP001341840">
    <property type="component" value="Unassembled WGS sequence"/>
</dbReference>
<evidence type="ECO:0000313" key="2">
    <source>
        <dbReference type="EMBL" id="MED6208426.1"/>
    </source>
</evidence>
<gene>
    <name evidence="2" type="ORF">PIB30_044926</name>
</gene>
<evidence type="ECO:0000256" key="1">
    <source>
        <dbReference type="SAM" id="MobiDB-lite"/>
    </source>
</evidence>
<sequence>MRYSPSVSQCHDPAALEQNPMPSAAPSPAALKHLSHSPLPRDIANNIEMRSGAGIPVWVPTLVSGEFCSPSPFPQQKFLRSDPHSGQYLWGSRFVGIFDTPTYG</sequence>
<organism evidence="2 3">
    <name type="scientific">Stylosanthes scabra</name>
    <dbReference type="NCBI Taxonomy" id="79078"/>
    <lineage>
        <taxon>Eukaryota</taxon>
        <taxon>Viridiplantae</taxon>
        <taxon>Streptophyta</taxon>
        <taxon>Embryophyta</taxon>
        <taxon>Tracheophyta</taxon>
        <taxon>Spermatophyta</taxon>
        <taxon>Magnoliopsida</taxon>
        <taxon>eudicotyledons</taxon>
        <taxon>Gunneridae</taxon>
        <taxon>Pentapetalae</taxon>
        <taxon>rosids</taxon>
        <taxon>fabids</taxon>
        <taxon>Fabales</taxon>
        <taxon>Fabaceae</taxon>
        <taxon>Papilionoideae</taxon>
        <taxon>50 kb inversion clade</taxon>
        <taxon>dalbergioids sensu lato</taxon>
        <taxon>Dalbergieae</taxon>
        <taxon>Pterocarpus clade</taxon>
        <taxon>Stylosanthes</taxon>
    </lineage>
</organism>
<feature type="compositionally biased region" description="Low complexity" evidence="1">
    <location>
        <begin position="20"/>
        <end position="30"/>
    </location>
</feature>
<comment type="caution">
    <text evidence="2">The sequence shown here is derived from an EMBL/GenBank/DDBJ whole genome shotgun (WGS) entry which is preliminary data.</text>
</comment>